<dbReference type="SMART" id="SM00432">
    <property type="entry name" value="MADS"/>
    <property type="match status" value="1"/>
</dbReference>
<proteinExistence type="predicted"/>
<keyword evidence="3" id="KW-0238">DNA-binding</keyword>
<gene>
    <name evidence="7" type="ORF">AQUCO_11200002v1</name>
</gene>
<organism evidence="7 8">
    <name type="scientific">Aquilegia coerulea</name>
    <name type="common">Rocky mountain columbine</name>
    <dbReference type="NCBI Taxonomy" id="218851"/>
    <lineage>
        <taxon>Eukaryota</taxon>
        <taxon>Viridiplantae</taxon>
        <taxon>Streptophyta</taxon>
        <taxon>Embryophyta</taxon>
        <taxon>Tracheophyta</taxon>
        <taxon>Spermatophyta</taxon>
        <taxon>Magnoliopsida</taxon>
        <taxon>Ranunculales</taxon>
        <taxon>Ranunculaceae</taxon>
        <taxon>Thalictroideae</taxon>
        <taxon>Aquilegia</taxon>
    </lineage>
</organism>
<keyword evidence="8" id="KW-1185">Reference proteome</keyword>
<dbReference type="OrthoDB" id="779403at2759"/>
<evidence type="ECO:0000313" key="8">
    <source>
        <dbReference type="Proteomes" id="UP000230069"/>
    </source>
</evidence>
<evidence type="ECO:0000256" key="1">
    <source>
        <dbReference type="ARBA" id="ARBA00004123"/>
    </source>
</evidence>
<evidence type="ECO:0000313" key="7">
    <source>
        <dbReference type="EMBL" id="PIA25491.1"/>
    </source>
</evidence>
<reference evidence="7 8" key="1">
    <citation type="submission" date="2017-09" db="EMBL/GenBank/DDBJ databases">
        <title>WGS assembly of Aquilegia coerulea Goldsmith.</title>
        <authorList>
            <person name="Hodges S."/>
            <person name="Kramer E."/>
            <person name="Nordborg M."/>
            <person name="Tomkins J."/>
            <person name="Borevitz J."/>
            <person name="Derieg N."/>
            <person name="Yan J."/>
            <person name="Mihaltcheva S."/>
            <person name="Hayes R.D."/>
            <person name="Rokhsar D."/>
        </authorList>
    </citation>
    <scope>NUCLEOTIDE SEQUENCE [LARGE SCALE GENOMIC DNA]</scope>
    <source>
        <strain evidence="8">cv. Goldsmith</strain>
    </source>
</reference>
<dbReference type="Gene3D" id="3.40.1810.10">
    <property type="entry name" value="Transcription factor, MADS-box"/>
    <property type="match status" value="1"/>
</dbReference>
<sequence>MSSRSRSSSLLVSLKKKVKLTWMRDHVALKNSYRKRKNNLVKKVDEVSKLCDVKACAIIYSPYDPIPSVWPSNDEARRLILQFLTLPDNTQTKNLFNLELFLKQQIVKLGGEA</sequence>
<dbReference type="PROSITE" id="PS50066">
    <property type="entry name" value="MADS_BOX_2"/>
    <property type="match status" value="1"/>
</dbReference>
<dbReference type="STRING" id="218851.A0A2G5C2L6"/>
<dbReference type="Proteomes" id="UP000230069">
    <property type="component" value="Unassembled WGS sequence"/>
</dbReference>
<dbReference type="GO" id="GO:0005634">
    <property type="term" value="C:nucleus"/>
    <property type="evidence" value="ECO:0007669"/>
    <property type="project" value="UniProtKB-SubCell"/>
</dbReference>
<evidence type="ECO:0000256" key="3">
    <source>
        <dbReference type="ARBA" id="ARBA00023125"/>
    </source>
</evidence>
<comment type="subcellular location">
    <subcellularLocation>
        <location evidence="1">Nucleus</location>
    </subcellularLocation>
</comment>
<dbReference type="InterPro" id="IPR002100">
    <property type="entry name" value="TF_MADSbox"/>
</dbReference>
<accession>A0A2G5C2L6</accession>
<dbReference type="GO" id="GO:0003677">
    <property type="term" value="F:DNA binding"/>
    <property type="evidence" value="ECO:0007669"/>
    <property type="project" value="UniProtKB-KW"/>
</dbReference>
<dbReference type="InterPro" id="IPR036879">
    <property type="entry name" value="TF_MADSbox_sf"/>
</dbReference>
<evidence type="ECO:0000256" key="4">
    <source>
        <dbReference type="ARBA" id="ARBA00023163"/>
    </source>
</evidence>
<keyword evidence="4" id="KW-0804">Transcription</keyword>
<keyword evidence="5" id="KW-0539">Nucleus</keyword>
<dbReference type="InParanoid" id="A0A2G5C2L6"/>
<name>A0A2G5C2L6_AQUCA</name>
<evidence type="ECO:0000256" key="5">
    <source>
        <dbReference type="ARBA" id="ARBA00023242"/>
    </source>
</evidence>
<dbReference type="GO" id="GO:0046983">
    <property type="term" value="F:protein dimerization activity"/>
    <property type="evidence" value="ECO:0007669"/>
    <property type="project" value="InterPro"/>
</dbReference>
<evidence type="ECO:0000256" key="2">
    <source>
        <dbReference type="ARBA" id="ARBA00023015"/>
    </source>
</evidence>
<keyword evidence="2" id="KW-0805">Transcription regulation</keyword>
<protein>
    <recommendedName>
        <fullName evidence="6">MADS-box domain-containing protein</fullName>
    </recommendedName>
</protein>
<dbReference type="EMBL" id="KZ305128">
    <property type="protein sequence ID" value="PIA25491.1"/>
    <property type="molecule type" value="Genomic_DNA"/>
</dbReference>
<dbReference type="AlphaFoldDB" id="A0A2G5C2L6"/>
<feature type="domain" description="MADS-box" evidence="6">
    <location>
        <begin position="13"/>
        <end position="61"/>
    </location>
</feature>
<dbReference type="Pfam" id="PF00319">
    <property type="entry name" value="SRF-TF"/>
    <property type="match status" value="1"/>
</dbReference>
<dbReference type="SUPFAM" id="SSF55455">
    <property type="entry name" value="SRF-like"/>
    <property type="match status" value="1"/>
</dbReference>
<evidence type="ECO:0000259" key="6">
    <source>
        <dbReference type="PROSITE" id="PS50066"/>
    </source>
</evidence>